<dbReference type="SUPFAM" id="SSF53335">
    <property type="entry name" value="S-adenosyl-L-methionine-dependent methyltransferases"/>
    <property type="match status" value="1"/>
</dbReference>
<dbReference type="AlphaFoldDB" id="Q7X328"/>
<reference evidence="2" key="1">
    <citation type="journal article" date="2003" name="Mol. Microbiol.">
        <title>Acidobacteria form a coherent but highly diverse group within the bacterial domain: evidence from environmental genomics.</title>
        <authorList>
            <person name="Quaiser A."/>
            <person name="Ochsenreiter T."/>
            <person name="Lanz C."/>
            <person name="Schuster S.C."/>
            <person name="Treusch A.H."/>
            <person name="Eck J."/>
            <person name="Schleper C."/>
        </authorList>
    </citation>
    <scope>NUCLEOTIDE SEQUENCE</scope>
</reference>
<dbReference type="Gene3D" id="3.40.50.150">
    <property type="entry name" value="Vaccinia Virus protein VP39"/>
    <property type="match status" value="1"/>
</dbReference>
<dbReference type="GO" id="GO:0008757">
    <property type="term" value="F:S-adenosylmethionine-dependent methyltransferase activity"/>
    <property type="evidence" value="ECO:0007669"/>
    <property type="project" value="InterPro"/>
</dbReference>
<dbReference type="PANTHER" id="PTHR43591:SF24">
    <property type="entry name" value="2-METHOXY-6-POLYPRENYL-1,4-BENZOQUINOL METHYLASE, MITOCHONDRIAL"/>
    <property type="match status" value="1"/>
</dbReference>
<keyword evidence="2" id="KW-0489">Methyltransferase</keyword>
<organism evidence="2">
    <name type="scientific">uncultured Acidobacteriota bacterium</name>
    <dbReference type="NCBI Taxonomy" id="171953"/>
    <lineage>
        <taxon>Bacteria</taxon>
        <taxon>Pseudomonadati</taxon>
        <taxon>Acidobacteriota</taxon>
        <taxon>environmental samples</taxon>
    </lineage>
</organism>
<dbReference type="CDD" id="cd02440">
    <property type="entry name" value="AdoMet_MTases"/>
    <property type="match status" value="1"/>
</dbReference>
<dbReference type="GO" id="GO:0032259">
    <property type="term" value="P:methylation"/>
    <property type="evidence" value="ECO:0007669"/>
    <property type="project" value="UniProtKB-KW"/>
</dbReference>
<dbReference type="InterPro" id="IPR013216">
    <property type="entry name" value="Methyltransf_11"/>
</dbReference>
<dbReference type="EMBL" id="AY281354">
    <property type="protein sequence ID" value="AAP58536.1"/>
    <property type="molecule type" value="Genomic_DNA"/>
</dbReference>
<proteinExistence type="predicted"/>
<sequence length="271" mass="30410">MAQVRSRIVRSRSAYQRFWDGVGERFPDLGGAVSTRYYLENEQRLFAEHFPALDGLRILKTDLWDEARNTRILVWAAGHGARAFGVDIAEPVVRRARRAFRERLTIADALKGAVGDVRELPFADASFDAIYSMGTIEHFDETERAVREMARVLRPGGRAIIGVPNRHDPFLRPLLATLLQAVGLYGYGYEKSYSRASLRRLLEPAGFTVAAETAILFMPGGLRMLDLACHAWCRPLSAVTGALVRPFMFLDRHVPAVRRHGYLLATVVVKS</sequence>
<accession>Q7X328</accession>
<dbReference type="PANTHER" id="PTHR43591">
    <property type="entry name" value="METHYLTRANSFERASE"/>
    <property type="match status" value="1"/>
</dbReference>
<dbReference type="Pfam" id="PF08241">
    <property type="entry name" value="Methyltransf_11"/>
    <property type="match status" value="1"/>
</dbReference>
<protein>
    <submittedName>
        <fullName evidence="2">Putative methyltransferase</fullName>
    </submittedName>
</protein>
<name>Q7X328_9BACT</name>
<feature type="domain" description="Methyltransferase type 11" evidence="1">
    <location>
        <begin position="72"/>
        <end position="161"/>
    </location>
</feature>
<evidence type="ECO:0000313" key="2">
    <source>
        <dbReference type="EMBL" id="AAP58536.1"/>
    </source>
</evidence>
<dbReference type="InterPro" id="IPR029063">
    <property type="entry name" value="SAM-dependent_MTases_sf"/>
</dbReference>
<evidence type="ECO:0000259" key="1">
    <source>
        <dbReference type="Pfam" id="PF08241"/>
    </source>
</evidence>
<keyword evidence="2" id="KW-0808">Transferase</keyword>